<evidence type="ECO:0000256" key="8">
    <source>
        <dbReference type="ARBA" id="ARBA00023004"/>
    </source>
</evidence>
<dbReference type="Pfam" id="PF06733">
    <property type="entry name" value="DEAD_2"/>
    <property type="match status" value="1"/>
</dbReference>
<evidence type="ECO:0000313" key="16">
    <source>
        <dbReference type="EMBL" id="QSG15829.1"/>
    </source>
</evidence>
<evidence type="ECO:0000256" key="10">
    <source>
        <dbReference type="ARBA" id="ARBA00023125"/>
    </source>
</evidence>
<dbReference type="GO" id="GO:0006281">
    <property type="term" value="P:DNA repair"/>
    <property type="evidence" value="ECO:0007669"/>
    <property type="project" value="UniProtKB-KW"/>
</dbReference>
<dbReference type="Pfam" id="PF13307">
    <property type="entry name" value="Helicase_C_2"/>
    <property type="match status" value="1"/>
</dbReference>
<evidence type="ECO:0000256" key="6">
    <source>
        <dbReference type="ARBA" id="ARBA00022806"/>
    </source>
</evidence>
<dbReference type="InterPro" id="IPR006554">
    <property type="entry name" value="Helicase-like_DEXD_c2"/>
</dbReference>
<dbReference type="InterPro" id="IPR006555">
    <property type="entry name" value="ATP-dep_Helicase_C"/>
</dbReference>
<dbReference type="PANTHER" id="PTHR11472">
    <property type="entry name" value="DNA REPAIR DEAD HELICASE RAD3/XP-D SUBFAMILY MEMBER"/>
    <property type="match status" value="1"/>
</dbReference>
<evidence type="ECO:0000256" key="4">
    <source>
        <dbReference type="ARBA" id="ARBA00022763"/>
    </source>
</evidence>
<dbReference type="SUPFAM" id="SSF52540">
    <property type="entry name" value="P-loop containing nucleoside triphosphate hydrolases"/>
    <property type="match status" value="2"/>
</dbReference>
<protein>
    <submittedName>
        <fullName evidence="16">Rad3-related DNA helicase</fullName>
    </submittedName>
</protein>
<keyword evidence="3" id="KW-0547">Nucleotide-binding</keyword>
<keyword evidence="8" id="KW-0408">Iron</keyword>
<dbReference type="SMART" id="SM00488">
    <property type="entry name" value="DEXDc2"/>
    <property type="match status" value="1"/>
</dbReference>
<organism evidence="16 17">
    <name type="scientific">Halapricum desulfuricans</name>
    <dbReference type="NCBI Taxonomy" id="2841257"/>
    <lineage>
        <taxon>Archaea</taxon>
        <taxon>Methanobacteriati</taxon>
        <taxon>Methanobacteriota</taxon>
        <taxon>Stenosarchaea group</taxon>
        <taxon>Halobacteria</taxon>
        <taxon>Halobacteriales</taxon>
        <taxon>Haloarculaceae</taxon>
        <taxon>Halapricum</taxon>
    </lineage>
</organism>
<dbReference type="GO" id="GO:0003678">
    <property type="term" value="F:DNA helicase activity"/>
    <property type="evidence" value="ECO:0007669"/>
    <property type="project" value="InterPro"/>
</dbReference>
<keyword evidence="12" id="KW-0413">Isomerase</keyword>
<dbReference type="InterPro" id="IPR027417">
    <property type="entry name" value="P-loop_NTPase"/>
</dbReference>
<dbReference type="SMART" id="SM00487">
    <property type="entry name" value="DEXDc"/>
    <property type="match status" value="1"/>
</dbReference>
<dbReference type="EMBL" id="CP064791">
    <property type="protein sequence ID" value="QSG15829.1"/>
    <property type="molecule type" value="Genomic_DNA"/>
</dbReference>
<keyword evidence="7" id="KW-0067">ATP-binding</keyword>
<feature type="region of interest" description="Disordered" evidence="14">
    <location>
        <begin position="423"/>
        <end position="464"/>
    </location>
</feature>
<dbReference type="PROSITE" id="PS51193">
    <property type="entry name" value="HELICASE_ATP_BIND_2"/>
    <property type="match status" value="1"/>
</dbReference>
<feature type="domain" description="Helicase ATP-binding" evidence="15">
    <location>
        <begin position="6"/>
        <end position="314"/>
    </location>
</feature>
<dbReference type="RefSeq" id="WP_324254834.1">
    <property type="nucleotide sequence ID" value="NZ_CP064791.1"/>
</dbReference>
<keyword evidence="5" id="KW-0378">Hydrolase</keyword>
<evidence type="ECO:0000256" key="12">
    <source>
        <dbReference type="ARBA" id="ARBA00023235"/>
    </source>
</evidence>
<dbReference type="GO" id="GO:0051539">
    <property type="term" value="F:4 iron, 4 sulfur cluster binding"/>
    <property type="evidence" value="ECO:0007669"/>
    <property type="project" value="UniProtKB-KW"/>
</dbReference>
<evidence type="ECO:0000256" key="11">
    <source>
        <dbReference type="ARBA" id="ARBA00023204"/>
    </source>
</evidence>
<dbReference type="InterPro" id="IPR010614">
    <property type="entry name" value="RAD3-like_helicase_DEAD"/>
</dbReference>
<keyword evidence="11" id="KW-0234">DNA repair</keyword>
<evidence type="ECO:0000256" key="5">
    <source>
        <dbReference type="ARBA" id="ARBA00022801"/>
    </source>
</evidence>
<evidence type="ECO:0000256" key="14">
    <source>
        <dbReference type="SAM" id="MobiDB-lite"/>
    </source>
</evidence>
<keyword evidence="2" id="KW-0479">Metal-binding</keyword>
<keyword evidence="4" id="KW-0227">DNA damage</keyword>
<dbReference type="InterPro" id="IPR014001">
    <property type="entry name" value="Helicase_ATP-bd"/>
</dbReference>
<dbReference type="Proteomes" id="UP000663292">
    <property type="component" value="Chromosome"/>
</dbReference>
<proteinExistence type="predicted"/>
<evidence type="ECO:0000256" key="9">
    <source>
        <dbReference type="ARBA" id="ARBA00023014"/>
    </source>
</evidence>
<evidence type="ECO:0000256" key="3">
    <source>
        <dbReference type="ARBA" id="ARBA00022741"/>
    </source>
</evidence>
<name>A0A897NZ10_9EURY</name>
<dbReference type="GO" id="GO:0003677">
    <property type="term" value="F:DNA binding"/>
    <property type="evidence" value="ECO:0007669"/>
    <property type="project" value="UniProtKB-KW"/>
</dbReference>
<gene>
    <name evidence="16" type="primary">dinG3</name>
    <name evidence="16" type="ORF">HSEST_2317</name>
</gene>
<keyword evidence="1" id="KW-0004">4Fe-4S</keyword>
<dbReference type="GO" id="GO:0005524">
    <property type="term" value="F:ATP binding"/>
    <property type="evidence" value="ECO:0007669"/>
    <property type="project" value="UniProtKB-KW"/>
</dbReference>
<dbReference type="SMART" id="SM00491">
    <property type="entry name" value="HELICc2"/>
    <property type="match status" value="1"/>
</dbReference>
<evidence type="ECO:0000256" key="1">
    <source>
        <dbReference type="ARBA" id="ARBA00022485"/>
    </source>
</evidence>
<dbReference type="Gene3D" id="3.40.50.300">
    <property type="entry name" value="P-loop containing nucleotide triphosphate hydrolases"/>
    <property type="match status" value="2"/>
</dbReference>
<keyword evidence="9" id="KW-0411">Iron-sulfur</keyword>
<keyword evidence="6 16" id="KW-0347">Helicase</keyword>
<dbReference type="GO" id="GO:0046872">
    <property type="term" value="F:metal ion binding"/>
    <property type="evidence" value="ECO:0007669"/>
    <property type="project" value="UniProtKB-KW"/>
</dbReference>
<dbReference type="AlphaFoldDB" id="A0A897NZ10"/>
<sequence length="761" mass="85843">MATEPSYLRFFPYDQPYDHQRDAMGRIHDALGDGRDVLFEGACGTGKTLASLTPALEYARETDKTVVITTNVHQQTRQFIEEASAIAQTEDLRALVFRGKASMCHIDVGYEECQALRDTTREQVELERDRAELERRQRELLEASQAGEGEAAEARSAVMDDLEAIEDDLSEFEDRATCEHYYRNLTVDTEEFYAWLYDDVRTPEDIYEYADREGLCGYELLKEGMDGVDLVIANYHHLLDPMIREQFFRWLGRDPEDVIAVFDEAHNVEDAAREHARRTLTENTLGQALDELADTDDPRVEAAENVIETYRDALEATYRETMGADTVREAEVDDQWTDLPIDSPDRKDDLTLSFLRSYTGPGYREELERALELGRELDQQYEQAYKDGETTVRKECQTLQAATFLDAWFDEGDSQGMYPVISVRRDGERSEPSTGASGEERPASRADDREGFTGRQDGLGDGGAGEIYGRAELYTCIPERVTRSLFDDLHAAVLMSATLRPFEVTEDVLGLEDPETMAYGAQFPEERRRTYAVEAPALFASERDDPSTQDTITGVLEDAIKFTPGNTLAFFPSYAEAERYYHRVETDGKRYLDEPGVSAQELREEFTDGDDGVLFSSLWGTLTEGVSYDGDDARTAVVVGVPYPHLDERMDAVQDAYGAAFGGSDAEDAGWRYAVEIPTVRKTRQALGRVVRSPADFGARVLVDKRYTRSGEVEMQGYAVRKTFPAEERAEMIDVGPEKLQFGLLNFYNDLDAYDGKPPQP</sequence>
<evidence type="ECO:0000256" key="13">
    <source>
        <dbReference type="SAM" id="Coils"/>
    </source>
</evidence>
<keyword evidence="13" id="KW-0175">Coiled coil</keyword>
<evidence type="ECO:0000313" key="17">
    <source>
        <dbReference type="Proteomes" id="UP000663292"/>
    </source>
</evidence>
<dbReference type="PANTHER" id="PTHR11472:SF34">
    <property type="entry name" value="REGULATOR OF TELOMERE ELONGATION HELICASE 1"/>
    <property type="match status" value="1"/>
</dbReference>
<feature type="compositionally biased region" description="Basic and acidic residues" evidence="14">
    <location>
        <begin position="438"/>
        <end position="452"/>
    </location>
</feature>
<evidence type="ECO:0000259" key="15">
    <source>
        <dbReference type="PROSITE" id="PS51193"/>
    </source>
</evidence>
<dbReference type="GO" id="GO:0016818">
    <property type="term" value="F:hydrolase activity, acting on acid anhydrides, in phosphorus-containing anhydrides"/>
    <property type="evidence" value="ECO:0007669"/>
    <property type="project" value="InterPro"/>
</dbReference>
<keyword evidence="17" id="KW-1185">Reference proteome</keyword>
<accession>A0A897NZ10</accession>
<feature type="coiled-coil region" evidence="13">
    <location>
        <begin position="116"/>
        <end position="175"/>
    </location>
</feature>
<dbReference type="InterPro" id="IPR014013">
    <property type="entry name" value="Helic_SF1/SF2_ATP-bd_DinG/Rad3"/>
</dbReference>
<dbReference type="InterPro" id="IPR045028">
    <property type="entry name" value="DinG/Rad3-like"/>
</dbReference>
<reference evidence="16 17" key="1">
    <citation type="submission" date="2020-11" db="EMBL/GenBank/DDBJ databases">
        <title>Carbohydrate-dependent, anaerobic sulfur respiration: A novel catabolism in halophilic archaea.</title>
        <authorList>
            <person name="Sorokin D.Y."/>
            <person name="Messina E."/>
            <person name="Smedile F."/>
            <person name="La Cono V."/>
            <person name="Hallsworth J.E."/>
            <person name="Yakimov M.M."/>
        </authorList>
    </citation>
    <scope>NUCLEOTIDE SEQUENCE [LARGE SCALE GENOMIC DNA]</scope>
    <source>
        <strain evidence="16 17">HSR-Est</strain>
    </source>
</reference>
<evidence type="ECO:0000256" key="7">
    <source>
        <dbReference type="ARBA" id="ARBA00022840"/>
    </source>
</evidence>
<dbReference type="GeneID" id="68858952"/>
<keyword evidence="10" id="KW-0238">DNA-binding</keyword>
<evidence type="ECO:0000256" key="2">
    <source>
        <dbReference type="ARBA" id="ARBA00022723"/>
    </source>
</evidence>